<dbReference type="EMBL" id="JAPZVM010000003">
    <property type="protein sequence ID" value="MCZ8372148.1"/>
    <property type="molecule type" value="Genomic_DNA"/>
</dbReference>
<keyword evidence="8" id="KW-0378">Hydrolase</keyword>
<dbReference type="SUPFAM" id="SSF48208">
    <property type="entry name" value="Six-hairpin glycosidases"/>
    <property type="match status" value="1"/>
</dbReference>
<dbReference type="InterPro" id="IPR005887">
    <property type="entry name" value="GH92_a_mannosidase_put"/>
</dbReference>
<dbReference type="PANTHER" id="PTHR12143">
    <property type="entry name" value="PEPTIDE N-GLYCANASE PNGASE -RELATED"/>
    <property type="match status" value="1"/>
</dbReference>
<feature type="domain" description="Glycosyl hydrolase family 92" evidence="6">
    <location>
        <begin position="260"/>
        <end position="736"/>
    </location>
</feature>
<dbReference type="InterPro" id="IPR008928">
    <property type="entry name" value="6-hairpin_glycosidase_sf"/>
</dbReference>
<dbReference type="GO" id="GO:0016787">
    <property type="term" value="F:hydrolase activity"/>
    <property type="evidence" value="ECO:0007669"/>
    <property type="project" value="UniProtKB-KW"/>
</dbReference>
<evidence type="ECO:0000256" key="2">
    <source>
        <dbReference type="ARBA" id="ARBA00011245"/>
    </source>
</evidence>
<feature type="domain" description="Glycosyl hydrolase family 92 N-terminal" evidence="7">
    <location>
        <begin position="27"/>
        <end position="254"/>
    </location>
</feature>
<evidence type="ECO:0000256" key="1">
    <source>
        <dbReference type="ARBA" id="ARBA00001913"/>
    </source>
</evidence>
<comment type="cofactor">
    <cofactor evidence="1">
        <name>Ca(2+)</name>
        <dbReference type="ChEBI" id="CHEBI:29108"/>
    </cofactor>
</comment>
<dbReference type="Gene3D" id="1.20.1610.10">
    <property type="entry name" value="alpha-1,2-mannosidases domains"/>
    <property type="match status" value="1"/>
</dbReference>
<dbReference type="Pfam" id="PF17678">
    <property type="entry name" value="Glyco_hydro_92N"/>
    <property type="match status" value="1"/>
</dbReference>
<dbReference type="NCBIfam" id="TIGR01180">
    <property type="entry name" value="aman2_put"/>
    <property type="match status" value="1"/>
</dbReference>
<evidence type="ECO:0000259" key="7">
    <source>
        <dbReference type="Pfam" id="PF17678"/>
    </source>
</evidence>
<proteinExistence type="predicted"/>
<keyword evidence="3" id="KW-0106">Calcium</keyword>
<accession>A0ABT4PGH0</accession>
<dbReference type="InterPro" id="IPR041371">
    <property type="entry name" value="GH92_N"/>
</dbReference>
<evidence type="ECO:0000256" key="3">
    <source>
        <dbReference type="ARBA" id="ARBA00022837"/>
    </source>
</evidence>
<comment type="subunit">
    <text evidence="2">Monomer.</text>
</comment>
<comment type="caution">
    <text evidence="8">The sequence shown here is derived from an EMBL/GenBank/DDBJ whole genome shotgun (WGS) entry which is preliminary data.</text>
</comment>
<organism evidence="8 9">
    <name type="scientific">Phocaeicola acetigenes</name>
    <dbReference type="NCBI Taxonomy" id="3016083"/>
    <lineage>
        <taxon>Bacteria</taxon>
        <taxon>Pseudomonadati</taxon>
        <taxon>Bacteroidota</taxon>
        <taxon>Bacteroidia</taxon>
        <taxon>Bacteroidales</taxon>
        <taxon>Bacteroidaceae</taxon>
        <taxon>Phocaeicola</taxon>
    </lineage>
</organism>
<sequence>MKKVSLLILLAGFFSFAKATTTDYADYVSPLVGTQSSFELSTGNTYPAIARPWGMNFWTPQTGKMGDGWQYTYTATKIRGFKQTHQPSPWINDYGQFSIMPIVGKPEFNEDKRASWFAHKGEEVKAYYYKVYLAEHDIVTEMTTTERAAMFRFTFPENEHSYIVVDAFDKGSYVKIEPEHNRIIGYSTRNSGGVPDNFKNYFVIEFDKPFTYKATVADGALKENGVEQQANHAGAIIGFATKKGETVHARIASSFISHEQALINLKELGNDNFNTLVAKSKEAWNEVLSKIDVEGGNLDQYRTFYSCLYRSLLFPRKFYEIDAQGKVVHYSPYNGQVLPGYMYTDTGFWDTFRCLFPLLNLMYPSVNKEIQEGLINTYKESGFFPEWASPGHRGCMIGNNSASVLVDAYMKGVKVEDLETLYKGLIHGTENVHPEVSSTGRLGYEYYNKLGYVPYDVKINENAARTLEYAYNDWCIYQLAKDLKRPKKELKLFAKRAMNYKNLFDKESLLMRGRNEDGSFQTPFSPLKWGDAFTEGNSWHYSWSVFHDPQGLIDLMGGDQVFTHMLDSVFSVPPIFDDSYYGQVIHEIREMTVMNMGNYAHGNQPIQHMIYLYDYAKQPWKAQYWLRQVMDRMYSATPDGYCGDEDNGQTSAWYVFTALGFYPVCPGTDQYVVGAPLFKKATIHLENGKNVVINAPENSKENIYIQHMKVNGNEYTKNYFTHSDFMNGAVIDINMSNTPNKERGIAPEDAPYSFTNELKK</sequence>
<dbReference type="Proteomes" id="UP001141933">
    <property type="component" value="Unassembled WGS sequence"/>
</dbReference>
<dbReference type="Pfam" id="PF07971">
    <property type="entry name" value="Glyco_hydro_92"/>
    <property type="match status" value="1"/>
</dbReference>
<reference evidence="8" key="1">
    <citation type="submission" date="2022-12" db="EMBL/GenBank/DDBJ databases">
        <title>Phocaeicola acetigenes sp. nov., isolated feces from a healthy human.</title>
        <authorList>
            <person name="Do H."/>
            <person name="Ha Y.B."/>
            <person name="Kim J.-S."/>
            <person name="Suh M.K."/>
            <person name="Kim H.S."/>
            <person name="Lee J.-S."/>
        </authorList>
    </citation>
    <scope>NUCLEOTIDE SEQUENCE</scope>
    <source>
        <strain evidence="8">KGMB11183</strain>
    </source>
</reference>
<evidence type="ECO:0000256" key="4">
    <source>
        <dbReference type="SAM" id="MobiDB-lite"/>
    </source>
</evidence>
<dbReference type="InterPro" id="IPR014718">
    <property type="entry name" value="GH-type_carb-bd"/>
</dbReference>
<evidence type="ECO:0000313" key="8">
    <source>
        <dbReference type="EMBL" id="MCZ8372148.1"/>
    </source>
</evidence>
<dbReference type="RefSeq" id="WP_178266047.1">
    <property type="nucleotide sequence ID" value="NZ_JAPZVM010000003.1"/>
</dbReference>
<evidence type="ECO:0000256" key="5">
    <source>
        <dbReference type="SAM" id="SignalP"/>
    </source>
</evidence>
<dbReference type="PANTHER" id="PTHR12143:SF43">
    <property type="entry name" value="PUTATIVE-RELATED"/>
    <property type="match status" value="1"/>
</dbReference>
<gene>
    <name evidence="8" type="ORF">O6P32_05405</name>
</gene>
<feature type="region of interest" description="Disordered" evidence="4">
    <location>
        <begin position="738"/>
        <end position="760"/>
    </location>
</feature>
<dbReference type="InterPro" id="IPR012939">
    <property type="entry name" value="Glyco_hydro_92"/>
</dbReference>
<feature type="chain" id="PRO_5046429500" evidence="5">
    <location>
        <begin position="20"/>
        <end position="760"/>
    </location>
</feature>
<keyword evidence="5" id="KW-0732">Signal</keyword>
<dbReference type="InterPro" id="IPR050883">
    <property type="entry name" value="PNGase"/>
</dbReference>
<evidence type="ECO:0000313" key="9">
    <source>
        <dbReference type="Proteomes" id="UP001141933"/>
    </source>
</evidence>
<name>A0ABT4PGH0_9BACT</name>
<feature type="signal peptide" evidence="5">
    <location>
        <begin position="1"/>
        <end position="19"/>
    </location>
</feature>
<keyword evidence="9" id="KW-1185">Reference proteome</keyword>
<dbReference type="Gene3D" id="3.30.2080.10">
    <property type="entry name" value="GH92 mannosidase domain"/>
    <property type="match status" value="1"/>
</dbReference>
<dbReference type="Gene3D" id="1.20.1050.60">
    <property type="entry name" value="alpha-1,2-mannosidase"/>
    <property type="match status" value="1"/>
</dbReference>
<dbReference type="Gene3D" id="2.70.98.10">
    <property type="match status" value="1"/>
</dbReference>
<protein>
    <submittedName>
        <fullName evidence="8">GH92 family glycosyl hydrolase</fullName>
    </submittedName>
</protein>
<evidence type="ECO:0000259" key="6">
    <source>
        <dbReference type="Pfam" id="PF07971"/>
    </source>
</evidence>